<feature type="non-terminal residue" evidence="6">
    <location>
        <position position="844"/>
    </location>
</feature>
<dbReference type="CDD" id="cd00200">
    <property type="entry name" value="WD40"/>
    <property type="match status" value="1"/>
</dbReference>
<feature type="repeat" description="WD" evidence="3">
    <location>
        <begin position="235"/>
        <end position="276"/>
    </location>
</feature>
<dbReference type="SUPFAM" id="SSF50978">
    <property type="entry name" value="WD40 repeat-like"/>
    <property type="match status" value="1"/>
</dbReference>
<dbReference type="PANTHER" id="PTHR19872:SF7">
    <property type="entry name" value="F-BOX AND WD REPEAT DOMAIN CONTAINING PROTEIN 10B-RELATED"/>
    <property type="match status" value="1"/>
</dbReference>
<keyword evidence="2" id="KW-0677">Repeat</keyword>
<feature type="non-terminal residue" evidence="6">
    <location>
        <position position="1"/>
    </location>
</feature>
<evidence type="ECO:0000256" key="1">
    <source>
        <dbReference type="ARBA" id="ARBA00022574"/>
    </source>
</evidence>
<comment type="caution">
    <text evidence="6">The sequence shown here is derived from an EMBL/GenBank/DDBJ whole genome shotgun (WGS) entry which is preliminary data.</text>
</comment>
<reference evidence="6 7" key="1">
    <citation type="submission" date="2019-09" db="EMBL/GenBank/DDBJ databases">
        <title>Bird 10,000 Genomes (B10K) Project - Family phase.</title>
        <authorList>
            <person name="Zhang G."/>
        </authorList>
    </citation>
    <scope>NUCLEOTIDE SEQUENCE [LARGE SCALE GENOMIC DNA]</scope>
    <source>
        <strain evidence="6">B10K-DU-005-73</strain>
        <tissue evidence="6">Liver</tissue>
    </source>
</reference>
<dbReference type="InterPro" id="IPR001680">
    <property type="entry name" value="WD40_rpt"/>
</dbReference>
<feature type="region of interest" description="Disordered" evidence="4">
    <location>
        <begin position="528"/>
        <end position="581"/>
    </location>
</feature>
<feature type="region of interest" description="Disordered" evidence="4">
    <location>
        <begin position="489"/>
        <end position="513"/>
    </location>
</feature>
<evidence type="ECO:0000256" key="2">
    <source>
        <dbReference type="ARBA" id="ARBA00022737"/>
    </source>
</evidence>
<evidence type="ECO:0000259" key="5">
    <source>
        <dbReference type="Pfam" id="PF12937"/>
    </source>
</evidence>
<proteinExistence type="predicted"/>
<feature type="repeat" description="WD" evidence="3">
    <location>
        <begin position="356"/>
        <end position="387"/>
    </location>
</feature>
<feature type="region of interest" description="Disordered" evidence="4">
    <location>
        <begin position="24"/>
        <end position="56"/>
    </location>
</feature>
<dbReference type="InterPro" id="IPR015943">
    <property type="entry name" value="WD40/YVTN_repeat-like_dom_sf"/>
</dbReference>
<keyword evidence="7" id="KW-1185">Reference proteome</keyword>
<sequence>FCLLDGQPPAMCFWPRNTECLTQEGPDAEDSSPVMSSADQDDSVVPASPQSSSSVSPFKDFIRCLPLQLSMYILGFLDQKSLNACAAVSRCWAFMAEEVKRERVCQRIIREKILYLQGLSPRGAVANYAKAVHVRIPQLNEEGDVIKVKDHDWKSITKKEEDNLQAVYRDLQTDTIQLEERNVFCGSYNTRVLTDQPDRSRIIHYNGGNVVAIGSADRKVRLLDMSGMKEVPPLLSGHAGSIKALFLHEKKGFVLSASFDLSIRCWNICSGVCMKIFNGHCGTITCLDLHEEQFVSGARDGMVKVWSLKSGKCLKTLKHSGAVWVVKMDGSRVVSGCERGLVKVWCADTGSLIKTLEGHQGPVKCLAFDQWHLVTGSSDGYALGWSMLGNLKRCLIAFRHPKEVLSLEFLYLRVISGCADGKIRVFNFLTGACLKVLMANSRGDPVSSFCAAENRLVINSPTSLLLFQFEDVRWDYTLNTAWEMVGKKKQPNRTSGRAPLLLLQPPTRPSPGQIHRVALEIPEQQEELFIPGTPEPRASASGKPERASSARIPAGTGGKSGRSPPLYSSAHPDGAEDALQHEKRRDLCCPMSPDKFFLVVSMLQKAFKAAPVSSSEKHAAKVREAGEHQQRCPEMVRLHKTPLQHRKDQMVQLQRVRLHSDSLTMKRISTPFETKMLQLKLKNSLYGPTVNSSIPAPSVVRPKTCGSPREKKAQGGHGKVIPLPEDGVQLIDPFTASSHLTKSTDVLIAQTRNDEVSRRIKLFCPYAAAHSWSDGGFRLLTGKQKAAIEAAAVAQDEEHQAKLMEDQQRARKKAWLRKVKGLPVDSFTGKGKIAAPELGFNTFI</sequence>
<dbReference type="Pfam" id="PF12937">
    <property type="entry name" value="F-box-like"/>
    <property type="match status" value="1"/>
</dbReference>
<dbReference type="Pfam" id="PF00400">
    <property type="entry name" value="WD40"/>
    <property type="match status" value="4"/>
</dbReference>
<dbReference type="PROSITE" id="PS50294">
    <property type="entry name" value="WD_REPEATS_REGION"/>
    <property type="match status" value="2"/>
</dbReference>
<feature type="repeat" description="WD" evidence="3">
    <location>
        <begin position="277"/>
        <end position="316"/>
    </location>
</feature>
<feature type="domain" description="F-box" evidence="5">
    <location>
        <begin position="63"/>
        <end position="97"/>
    </location>
</feature>
<evidence type="ECO:0000313" key="7">
    <source>
        <dbReference type="Proteomes" id="UP000541811"/>
    </source>
</evidence>
<dbReference type="InterPro" id="IPR001810">
    <property type="entry name" value="F-box_dom"/>
</dbReference>
<dbReference type="InterPro" id="IPR036322">
    <property type="entry name" value="WD40_repeat_dom_sf"/>
</dbReference>
<feature type="region of interest" description="Disordered" evidence="4">
    <location>
        <begin position="697"/>
        <end position="722"/>
    </location>
</feature>
<dbReference type="SMART" id="SM00320">
    <property type="entry name" value="WD40"/>
    <property type="match status" value="6"/>
</dbReference>
<dbReference type="PANTHER" id="PTHR19872">
    <property type="entry name" value="UBIQUITIN LIGASE SPECIFICITY FACTOR/HREP PROTEIN"/>
    <property type="match status" value="1"/>
</dbReference>
<organism evidence="6 7">
    <name type="scientific">Arenaria interpres</name>
    <name type="common">Ruddy turnstone</name>
    <name type="synonym">Tringa interpres</name>
    <dbReference type="NCBI Taxonomy" id="54971"/>
    <lineage>
        <taxon>Eukaryota</taxon>
        <taxon>Metazoa</taxon>
        <taxon>Chordata</taxon>
        <taxon>Craniata</taxon>
        <taxon>Vertebrata</taxon>
        <taxon>Euteleostomi</taxon>
        <taxon>Archelosauria</taxon>
        <taxon>Archosauria</taxon>
        <taxon>Dinosauria</taxon>
        <taxon>Saurischia</taxon>
        <taxon>Theropoda</taxon>
        <taxon>Coelurosauria</taxon>
        <taxon>Aves</taxon>
        <taxon>Neognathae</taxon>
        <taxon>Neoaves</taxon>
        <taxon>Charadriiformes</taxon>
        <taxon>Scolopacidae</taxon>
        <taxon>Arenaria</taxon>
    </lineage>
</organism>
<dbReference type="CDD" id="cd22136">
    <property type="entry name" value="F-box_FBXW10"/>
    <property type="match status" value="1"/>
</dbReference>
<dbReference type="Gene3D" id="1.20.1280.50">
    <property type="match status" value="1"/>
</dbReference>
<dbReference type="PROSITE" id="PS50082">
    <property type="entry name" value="WD_REPEATS_2"/>
    <property type="match status" value="3"/>
</dbReference>
<evidence type="ECO:0000256" key="3">
    <source>
        <dbReference type="PROSITE-ProRule" id="PRU00221"/>
    </source>
</evidence>
<gene>
    <name evidence="6" type="primary">Fbxw10</name>
    <name evidence="6" type="ORF">AREINT_R08956</name>
</gene>
<dbReference type="AlphaFoldDB" id="A0A7L0HZE3"/>
<dbReference type="Proteomes" id="UP000541811">
    <property type="component" value="Unassembled WGS sequence"/>
</dbReference>
<evidence type="ECO:0000256" key="4">
    <source>
        <dbReference type="SAM" id="MobiDB-lite"/>
    </source>
</evidence>
<keyword evidence="1 3" id="KW-0853">WD repeat</keyword>
<dbReference type="InterPro" id="IPR036047">
    <property type="entry name" value="F-box-like_dom_sf"/>
</dbReference>
<feature type="compositionally biased region" description="Low complexity" evidence="4">
    <location>
        <begin position="43"/>
        <end position="56"/>
    </location>
</feature>
<accession>A0A7L0HZE3</accession>
<name>A0A7L0HZE3_AREIN</name>
<dbReference type="SUPFAM" id="SSF81383">
    <property type="entry name" value="F-box domain"/>
    <property type="match status" value="1"/>
</dbReference>
<evidence type="ECO:0000313" key="6">
    <source>
        <dbReference type="EMBL" id="NXK24938.1"/>
    </source>
</evidence>
<dbReference type="InterPro" id="IPR051075">
    <property type="entry name" value="SCF_subunit_WD-repeat"/>
</dbReference>
<protein>
    <submittedName>
        <fullName evidence="6">FBW10 protein</fullName>
    </submittedName>
</protein>
<dbReference type="EMBL" id="VXAK01018691">
    <property type="protein sequence ID" value="NXK24938.1"/>
    <property type="molecule type" value="Genomic_DNA"/>
</dbReference>
<dbReference type="Gene3D" id="2.130.10.10">
    <property type="entry name" value="YVTN repeat-like/Quinoprotein amine dehydrogenase"/>
    <property type="match status" value="1"/>
</dbReference>